<sequence>MIAAILIAAAILTLAIVIASKGCDLEVEEVIEQQRLSEMDSIRREARRHVLMNNLSIWTK</sequence>
<evidence type="ECO:0000313" key="2">
    <source>
        <dbReference type="Proteomes" id="UP001314241"/>
    </source>
</evidence>
<organism evidence="1 2">
    <name type="scientific">Eupransor demetentiae</name>
    <dbReference type="NCBI Taxonomy" id="3109584"/>
    <lineage>
        <taxon>Bacteria</taxon>
        <taxon>Bacillati</taxon>
        <taxon>Bacillota</taxon>
        <taxon>Bacilli</taxon>
        <taxon>Lactobacillales</taxon>
        <taxon>Lactobacillaceae</taxon>
        <taxon>Eupransor</taxon>
    </lineage>
</organism>
<keyword evidence="2" id="KW-1185">Reference proteome</keyword>
<dbReference type="Proteomes" id="UP001314241">
    <property type="component" value="Unassembled WGS sequence"/>
</dbReference>
<protein>
    <submittedName>
        <fullName evidence="1">Uncharacterized protein</fullName>
    </submittedName>
</protein>
<name>A0ABP0EQP6_9LACO</name>
<comment type="caution">
    <text evidence="1">The sequence shown here is derived from an EMBL/GenBank/DDBJ whole genome shotgun (WGS) entry which is preliminary data.</text>
</comment>
<proteinExistence type="predicted"/>
<dbReference type="EMBL" id="CAWVOH010000001">
    <property type="protein sequence ID" value="CAK8054152.1"/>
    <property type="molecule type" value="Genomic_DNA"/>
</dbReference>
<accession>A0ABP0EQP6</accession>
<gene>
    <name evidence="1" type="ORF">R54876_GBNLAHCA_00713</name>
</gene>
<evidence type="ECO:0000313" key="1">
    <source>
        <dbReference type="EMBL" id="CAK8054152.1"/>
    </source>
</evidence>
<reference evidence="1 2" key="1">
    <citation type="submission" date="2024-01" db="EMBL/GenBank/DDBJ databases">
        <authorList>
            <person name="Botero Cardona J."/>
        </authorList>
    </citation>
    <scope>NUCLEOTIDE SEQUENCE [LARGE SCALE GENOMIC DNA]</scope>
    <source>
        <strain evidence="1 2">LMG 33000</strain>
    </source>
</reference>